<dbReference type="Gene3D" id="1.10.150.130">
    <property type="match status" value="1"/>
</dbReference>
<dbReference type="RefSeq" id="WP_378016414.1">
    <property type="nucleotide sequence ID" value="NZ_JBHSKT010000003.1"/>
</dbReference>
<organism evidence="5 6">
    <name type="scientific">Adhaeribacter terreus</name>
    <dbReference type="NCBI Taxonomy" id="529703"/>
    <lineage>
        <taxon>Bacteria</taxon>
        <taxon>Pseudomonadati</taxon>
        <taxon>Bacteroidota</taxon>
        <taxon>Cytophagia</taxon>
        <taxon>Cytophagales</taxon>
        <taxon>Hymenobacteraceae</taxon>
        <taxon>Adhaeribacter</taxon>
    </lineage>
</organism>
<dbReference type="EMBL" id="JBHSKT010000003">
    <property type="protein sequence ID" value="MFC5270036.1"/>
    <property type="molecule type" value="Genomic_DNA"/>
</dbReference>
<name>A0ABW0EAN9_9BACT</name>
<dbReference type="InterPro" id="IPR050090">
    <property type="entry name" value="Tyrosine_recombinase_XerCD"/>
</dbReference>
<dbReference type="InterPro" id="IPR013762">
    <property type="entry name" value="Integrase-like_cat_sf"/>
</dbReference>
<dbReference type="InterPro" id="IPR011010">
    <property type="entry name" value="DNA_brk_join_enz"/>
</dbReference>
<feature type="domain" description="Tyr recombinase" evidence="4">
    <location>
        <begin position="205"/>
        <end position="374"/>
    </location>
</feature>
<evidence type="ECO:0000313" key="6">
    <source>
        <dbReference type="Proteomes" id="UP001596161"/>
    </source>
</evidence>
<dbReference type="Pfam" id="PF13102">
    <property type="entry name" value="Phage_int_SAM_5"/>
    <property type="match status" value="1"/>
</dbReference>
<dbReference type="SUPFAM" id="SSF56349">
    <property type="entry name" value="DNA breaking-rejoining enzymes"/>
    <property type="match status" value="1"/>
</dbReference>
<dbReference type="InterPro" id="IPR025269">
    <property type="entry name" value="SAM-like_dom"/>
</dbReference>
<gene>
    <name evidence="5" type="ORF">ACFPIB_05405</name>
</gene>
<evidence type="ECO:0000256" key="1">
    <source>
        <dbReference type="ARBA" id="ARBA00008857"/>
    </source>
</evidence>
<comment type="similarity">
    <text evidence="1">Belongs to the 'phage' integrase family.</text>
</comment>
<proteinExistence type="inferred from homology"/>
<dbReference type="InterPro" id="IPR010998">
    <property type="entry name" value="Integrase_recombinase_N"/>
</dbReference>
<evidence type="ECO:0000256" key="2">
    <source>
        <dbReference type="ARBA" id="ARBA00023125"/>
    </source>
</evidence>
<keyword evidence="6" id="KW-1185">Reference proteome</keyword>
<accession>A0ABW0EAN9</accession>
<dbReference type="Pfam" id="PF00589">
    <property type="entry name" value="Phage_integrase"/>
    <property type="match status" value="1"/>
</dbReference>
<keyword evidence="2" id="KW-0238">DNA-binding</keyword>
<dbReference type="InterPro" id="IPR035386">
    <property type="entry name" value="Arm-DNA-bind_5"/>
</dbReference>
<dbReference type="Proteomes" id="UP001596161">
    <property type="component" value="Unassembled WGS sequence"/>
</dbReference>
<evidence type="ECO:0000313" key="5">
    <source>
        <dbReference type="EMBL" id="MFC5270036.1"/>
    </source>
</evidence>
<dbReference type="Gene3D" id="1.10.443.10">
    <property type="entry name" value="Intergrase catalytic core"/>
    <property type="match status" value="1"/>
</dbReference>
<dbReference type="InterPro" id="IPR002104">
    <property type="entry name" value="Integrase_catalytic"/>
</dbReference>
<protein>
    <submittedName>
        <fullName evidence="5">Site-specific integrase</fullName>
    </submittedName>
</protein>
<sequence>MPTKVKLRAKPISGGRKSLYLDFYPAIPHPETGSPTRREFLNLYLFEKPKSPVDKQHNKDTQTLAEQIRQKRDNHLNKPEIYTGFEKEQLRLKEISERSFLEYFEQLKRKRAGSNHDNWVSAFHYLETFTGSKLTFADLNETFCNEYREYLLNAKSHKRTKTPLAQNTALSYFNKFKAALRQAFQDGLLPTDLNGKIKGIKPGETQRHFLTLEELNALVKTDCANPQLKQAALFSALTGLRFSDIAKLVWSELEYMEGQGYFIRFRQQKTKGTELQPISDQAFQLLGQPAEPTEQVFSDLQYSAYQNTYLKDWIRKAGITKPITFHCFRHTFATLQLSQGTDIYTVSKMLGHRELKTTQVYAKVIDQTKRTAADKIKLDF</sequence>
<reference evidence="6" key="1">
    <citation type="journal article" date="2019" name="Int. J. Syst. Evol. Microbiol.">
        <title>The Global Catalogue of Microorganisms (GCM) 10K type strain sequencing project: providing services to taxonomists for standard genome sequencing and annotation.</title>
        <authorList>
            <consortium name="The Broad Institute Genomics Platform"/>
            <consortium name="The Broad Institute Genome Sequencing Center for Infectious Disease"/>
            <person name="Wu L."/>
            <person name="Ma J."/>
        </authorList>
    </citation>
    <scope>NUCLEOTIDE SEQUENCE [LARGE SCALE GENOMIC DNA]</scope>
    <source>
        <strain evidence="6">KACC 12602</strain>
    </source>
</reference>
<evidence type="ECO:0000259" key="4">
    <source>
        <dbReference type="PROSITE" id="PS51898"/>
    </source>
</evidence>
<evidence type="ECO:0000256" key="3">
    <source>
        <dbReference type="ARBA" id="ARBA00023172"/>
    </source>
</evidence>
<comment type="caution">
    <text evidence="5">The sequence shown here is derived from an EMBL/GenBank/DDBJ whole genome shotgun (WGS) entry which is preliminary data.</text>
</comment>
<keyword evidence="3" id="KW-0233">DNA recombination</keyword>
<dbReference type="PANTHER" id="PTHR30349:SF64">
    <property type="entry name" value="PROPHAGE INTEGRASE INTD-RELATED"/>
    <property type="match status" value="1"/>
</dbReference>
<dbReference type="PROSITE" id="PS51898">
    <property type="entry name" value="TYR_RECOMBINASE"/>
    <property type="match status" value="1"/>
</dbReference>
<dbReference type="Pfam" id="PF17293">
    <property type="entry name" value="Arm-DNA-bind_5"/>
    <property type="match status" value="1"/>
</dbReference>
<dbReference type="PANTHER" id="PTHR30349">
    <property type="entry name" value="PHAGE INTEGRASE-RELATED"/>
    <property type="match status" value="1"/>
</dbReference>
<dbReference type="CDD" id="cd01185">
    <property type="entry name" value="INTN1_C_like"/>
    <property type="match status" value="1"/>
</dbReference>